<dbReference type="GO" id="GO:0004106">
    <property type="term" value="F:chorismate mutase activity"/>
    <property type="evidence" value="ECO:0007669"/>
    <property type="project" value="UniProtKB-EC"/>
</dbReference>
<evidence type="ECO:0000256" key="10">
    <source>
        <dbReference type="ARBA" id="ARBA00023222"/>
    </source>
</evidence>
<evidence type="ECO:0000256" key="12">
    <source>
        <dbReference type="ARBA" id="ARBA00023979"/>
    </source>
</evidence>
<proteinExistence type="predicted"/>
<dbReference type="NCBIfam" id="TIGR01802">
    <property type="entry name" value="CM_pl-yst"/>
    <property type="match status" value="1"/>
</dbReference>
<evidence type="ECO:0000256" key="2">
    <source>
        <dbReference type="ARBA" id="ARBA00004817"/>
    </source>
</evidence>
<dbReference type="GO" id="GO:0005737">
    <property type="term" value="C:cytoplasm"/>
    <property type="evidence" value="ECO:0007669"/>
    <property type="project" value="UniProtKB-SubCell"/>
</dbReference>
<comment type="catalytic activity">
    <reaction evidence="12">
        <text>chorismate = prephenate</text>
        <dbReference type="Rhea" id="RHEA:13897"/>
        <dbReference type="ChEBI" id="CHEBI:29748"/>
        <dbReference type="ChEBI" id="CHEBI:29934"/>
        <dbReference type="EC" id="5.4.99.5"/>
    </reaction>
    <physiologicalReaction direction="left-to-right" evidence="12">
        <dbReference type="Rhea" id="RHEA:13898"/>
    </physiologicalReaction>
</comment>
<evidence type="ECO:0000256" key="7">
    <source>
        <dbReference type="ARBA" id="ARBA00022498"/>
    </source>
</evidence>
<dbReference type="SUPFAM" id="SSF48600">
    <property type="entry name" value="Chorismate mutase II"/>
    <property type="match status" value="1"/>
</dbReference>
<dbReference type="AlphaFoldDB" id="A0A2C5Z720"/>
<name>A0A2C5Z720_9HYPO</name>
<comment type="pathway">
    <text evidence="2">Metabolic intermediate biosynthesis; prephenate biosynthesis; prephenate from chorismate: step 1/1.</text>
</comment>
<evidence type="ECO:0000256" key="3">
    <source>
        <dbReference type="ARBA" id="ARBA00011738"/>
    </source>
</evidence>
<dbReference type="InterPro" id="IPR002701">
    <property type="entry name" value="CM_II_prokaryot"/>
</dbReference>
<dbReference type="PROSITE" id="PS51169">
    <property type="entry name" value="CHORISMATE_MUT_3"/>
    <property type="match status" value="1"/>
</dbReference>
<dbReference type="GO" id="GO:0009094">
    <property type="term" value="P:L-phenylalanine biosynthetic process"/>
    <property type="evidence" value="ECO:0007669"/>
    <property type="project" value="UniProtKB-KW"/>
</dbReference>
<dbReference type="InterPro" id="IPR036263">
    <property type="entry name" value="Chorismate_II_sf"/>
</dbReference>
<dbReference type="FunFam" id="1.10.590.10:FF:000002">
    <property type="entry name" value="Chorismate mutase"/>
    <property type="match status" value="1"/>
</dbReference>
<dbReference type="PANTHER" id="PTHR21145">
    <property type="entry name" value="CHORISMATE MUTASE"/>
    <property type="match status" value="1"/>
</dbReference>
<keyword evidence="6" id="KW-0963">Cytoplasm</keyword>
<dbReference type="InterPro" id="IPR008238">
    <property type="entry name" value="Chorismate_mutase_AroQ_euk"/>
</dbReference>
<dbReference type="GO" id="GO:0046417">
    <property type="term" value="P:chorismate metabolic process"/>
    <property type="evidence" value="ECO:0007669"/>
    <property type="project" value="InterPro"/>
</dbReference>
<accession>A0A2C5Z720</accession>
<keyword evidence="9" id="KW-0057">Aromatic amino acid biosynthesis</keyword>
<keyword evidence="15" id="KW-1185">Reference proteome</keyword>
<dbReference type="GO" id="GO:0006571">
    <property type="term" value="P:tyrosine biosynthetic process"/>
    <property type="evidence" value="ECO:0007669"/>
    <property type="project" value="UniProtKB-KW"/>
</dbReference>
<evidence type="ECO:0000256" key="5">
    <source>
        <dbReference type="ARBA" id="ARBA00020296"/>
    </source>
</evidence>
<evidence type="ECO:0000256" key="11">
    <source>
        <dbReference type="ARBA" id="ARBA00023235"/>
    </source>
</evidence>
<organism evidence="14 15">
    <name type="scientific">Ophiocordyceps australis</name>
    <dbReference type="NCBI Taxonomy" id="1399860"/>
    <lineage>
        <taxon>Eukaryota</taxon>
        <taxon>Fungi</taxon>
        <taxon>Dikarya</taxon>
        <taxon>Ascomycota</taxon>
        <taxon>Pezizomycotina</taxon>
        <taxon>Sordariomycetes</taxon>
        <taxon>Hypocreomycetidae</taxon>
        <taxon>Hypocreales</taxon>
        <taxon>Ophiocordycipitaceae</taxon>
        <taxon>Ophiocordyceps</taxon>
    </lineage>
</organism>
<evidence type="ECO:0000256" key="8">
    <source>
        <dbReference type="ARBA" id="ARBA00022605"/>
    </source>
</evidence>
<keyword evidence="8" id="KW-0028">Amino-acid biosynthesis</keyword>
<dbReference type="Proteomes" id="UP000224854">
    <property type="component" value="Unassembled WGS sequence"/>
</dbReference>
<comment type="subunit">
    <text evidence="3">Homodimer.</text>
</comment>
<keyword evidence="11" id="KW-0413">Isomerase</keyword>
<dbReference type="PANTHER" id="PTHR21145:SF12">
    <property type="entry name" value="CHORISMATE MUTASE"/>
    <property type="match status" value="1"/>
</dbReference>
<dbReference type="EMBL" id="NJEU01000299">
    <property type="protein sequence ID" value="PHH76807.1"/>
    <property type="molecule type" value="Genomic_DNA"/>
</dbReference>
<reference evidence="14 15" key="1">
    <citation type="submission" date="2017-06" db="EMBL/GenBank/DDBJ databases">
        <title>Ant-infecting Ophiocordyceps genomes reveal a high diversity of potential behavioral manipulation genes and a possible major role for enterotoxins.</title>
        <authorList>
            <person name="De Bekker C."/>
            <person name="Evans H.C."/>
            <person name="Brachmann A."/>
            <person name="Hughes D.P."/>
        </authorList>
    </citation>
    <scope>NUCLEOTIDE SEQUENCE [LARGE SCALE GENOMIC DNA]</scope>
    <source>
        <strain evidence="14 15">1348a</strain>
    </source>
</reference>
<evidence type="ECO:0000259" key="13">
    <source>
        <dbReference type="Pfam" id="PF01817"/>
    </source>
</evidence>
<gene>
    <name evidence="14" type="ORF">CDD82_3797</name>
</gene>
<evidence type="ECO:0000313" key="15">
    <source>
        <dbReference type="Proteomes" id="UP000224854"/>
    </source>
</evidence>
<comment type="subcellular location">
    <subcellularLocation>
        <location evidence="1">Cytoplasm</location>
    </subcellularLocation>
</comment>
<evidence type="ECO:0000313" key="14">
    <source>
        <dbReference type="EMBL" id="PHH76807.1"/>
    </source>
</evidence>
<feature type="domain" description="Chorismate mutase" evidence="13">
    <location>
        <begin position="140"/>
        <end position="216"/>
    </location>
</feature>
<evidence type="ECO:0000256" key="1">
    <source>
        <dbReference type="ARBA" id="ARBA00004496"/>
    </source>
</evidence>
<dbReference type="UniPathway" id="UPA00120">
    <property type="reaction ID" value="UER00203"/>
</dbReference>
<dbReference type="InterPro" id="IPR037039">
    <property type="entry name" value="CM_AroQ_sf_eucaryotic"/>
</dbReference>
<comment type="caution">
    <text evidence="14">The sequence shown here is derived from an EMBL/GenBank/DDBJ whole genome shotgun (WGS) entry which is preliminary data.</text>
</comment>
<dbReference type="EC" id="5.4.99.5" evidence="4"/>
<dbReference type="OrthoDB" id="191918at2759"/>
<dbReference type="Gene3D" id="1.10.590.10">
    <property type="entry name" value="Chorismate mutase, AroQ class superfamily, eukaryotic"/>
    <property type="match status" value="1"/>
</dbReference>
<evidence type="ECO:0000256" key="9">
    <source>
        <dbReference type="ARBA" id="ARBA00023141"/>
    </source>
</evidence>
<evidence type="ECO:0000256" key="6">
    <source>
        <dbReference type="ARBA" id="ARBA00022490"/>
    </source>
</evidence>
<dbReference type="Pfam" id="PF01817">
    <property type="entry name" value="CM_2"/>
    <property type="match status" value="1"/>
</dbReference>
<evidence type="ECO:0000256" key="4">
    <source>
        <dbReference type="ARBA" id="ARBA00012404"/>
    </source>
</evidence>
<keyword evidence="10" id="KW-0584">Phenylalanine biosynthesis</keyword>
<sequence>MDSINDIADANQALDLSRIRFQLIRLEDTITFHLIERTQFALNKSIYKPGAIHIPHSNLSFFDWYFFEQEKLQSLIRRYQSPDEYPFFPDAVQKPILKPLNYPNILHPNNVNVNANIKLFYIETFLPAICPDRGELEENYGSTATCDFACLQALSRRIHFGKFVAESKFRSDPEKYTRLVQAADRHGIAESITNAAVEQQVLDRLRLKVLTYGKDPSMPQGTHSPIKIDADAVVAIK</sequence>
<protein>
    <recommendedName>
        <fullName evidence="5">Chorismate mutase</fullName>
        <ecNumber evidence="4">5.4.99.5</ecNumber>
    </recommendedName>
</protein>
<keyword evidence="7" id="KW-0827">Tyrosine biosynthesis</keyword>